<dbReference type="EMBL" id="CABN01000009">
    <property type="protein sequence ID" value="CBH99391.1"/>
    <property type="molecule type" value="Genomic_DNA"/>
</dbReference>
<evidence type="ECO:0000256" key="1">
    <source>
        <dbReference type="SAM" id="MobiDB-lite"/>
    </source>
</evidence>
<dbReference type="GO" id="GO:0006364">
    <property type="term" value="P:rRNA processing"/>
    <property type="evidence" value="ECO:0007669"/>
    <property type="project" value="InterPro"/>
</dbReference>
<dbReference type="PROSITE" id="PS01319">
    <property type="entry name" value="RBFA"/>
    <property type="match status" value="1"/>
</dbReference>
<protein>
    <submittedName>
        <fullName evidence="2">Ribosome-binding factor A</fullName>
    </submittedName>
</protein>
<dbReference type="SUPFAM" id="SSF89919">
    <property type="entry name" value="Ribosome-binding factor A, RbfA"/>
    <property type="match status" value="1"/>
</dbReference>
<dbReference type="InterPro" id="IPR023799">
    <property type="entry name" value="RbfA_dom_sf"/>
</dbReference>
<dbReference type="InterPro" id="IPR000238">
    <property type="entry name" value="RbfA"/>
</dbReference>
<dbReference type="InterPro" id="IPR020053">
    <property type="entry name" value="Ribosome-bd_factorA_CS"/>
</dbReference>
<dbReference type="PANTHER" id="PTHR33515">
    <property type="entry name" value="RIBOSOME-BINDING FACTOR A, CHLOROPLASTIC-RELATED"/>
    <property type="match status" value="1"/>
</dbReference>
<dbReference type="NCBIfam" id="TIGR00082">
    <property type="entry name" value="rbfA"/>
    <property type="match status" value="1"/>
</dbReference>
<proteinExistence type="inferred from homology"/>
<accession>E6PWT3</accession>
<comment type="caution">
    <text evidence="2">The sequence shown here is derived from an EMBL/GenBank/DDBJ whole genome shotgun (WGS) entry which is preliminary data.</text>
</comment>
<dbReference type="PANTHER" id="PTHR33515:SF1">
    <property type="entry name" value="RIBOSOME-BINDING FACTOR A, CHLOROPLASTIC-RELATED"/>
    <property type="match status" value="1"/>
</dbReference>
<gene>
    <name evidence="2" type="ORF">CARN3_0305</name>
</gene>
<dbReference type="GO" id="GO:0043024">
    <property type="term" value="F:ribosomal small subunit binding"/>
    <property type="evidence" value="ECO:0007669"/>
    <property type="project" value="TreeGrafter"/>
</dbReference>
<feature type="region of interest" description="Disordered" evidence="1">
    <location>
        <begin position="116"/>
        <end position="146"/>
    </location>
</feature>
<dbReference type="AlphaFoldDB" id="E6PWT3"/>
<sequence>MAEPRTRVYHRNRVAESLREEIGAMLEGELSDPRIAFCHVTEVVMNPASKSARVFLAVDGGEEAETNTVAALLAAKGYIRHEIQERLGLRRVPDLTFHVDRAEKLQSRIDELLGRAKKRTRATHPEVAGQEVAKPDPAATEIRTAE</sequence>
<reference evidence="2" key="1">
    <citation type="submission" date="2009-10" db="EMBL/GenBank/DDBJ databases">
        <title>Diversity of trophic interactions inside an arsenic-rich microbial ecosystem.</title>
        <authorList>
            <person name="Bertin P.N."/>
            <person name="Heinrich-Salmeron A."/>
            <person name="Pelletier E."/>
            <person name="Goulhen-Chollet F."/>
            <person name="Arsene-Ploetze F."/>
            <person name="Gallien S."/>
            <person name="Calteau A."/>
            <person name="Vallenet D."/>
            <person name="Casiot C."/>
            <person name="Chane-Woon-Ming B."/>
            <person name="Giloteaux L."/>
            <person name="Barakat M."/>
            <person name="Bonnefoy V."/>
            <person name="Bruneel O."/>
            <person name="Chandler M."/>
            <person name="Cleiss J."/>
            <person name="Duran R."/>
            <person name="Elbaz-Poulichet F."/>
            <person name="Fonknechten N."/>
            <person name="Lauga B."/>
            <person name="Mornico D."/>
            <person name="Ortet P."/>
            <person name="Schaeffer C."/>
            <person name="Siguier P."/>
            <person name="Alexander Thil Smith A."/>
            <person name="Van Dorsselaer A."/>
            <person name="Weissenbach J."/>
            <person name="Medigue C."/>
            <person name="Le Paslier D."/>
        </authorList>
    </citation>
    <scope>NUCLEOTIDE SEQUENCE</scope>
</reference>
<dbReference type="HAMAP" id="MF_00003">
    <property type="entry name" value="RbfA"/>
    <property type="match status" value="1"/>
</dbReference>
<dbReference type="Gene3D" id="3.30.300.20">
    <property type="match status" value="1"/>
</dbReference>
<dbReference type="Pfam" id="PF02033">
    <property type="entry name" value="RBFA"/>
    <property type="match status" value="1"/>
</dbReference>
<dbReference type="GO" id="GO:0005829">
    <property type="term" value="C:cytosol"/>
    <property type="evidence" value="ECO:0007669"/>
    <property type="project" value="TreeGrafter"/>
</dbReference>
<evidence type="ECO:0000313" key="2">
    <source>
        <dbReference type="EMBL" id="CBH99391.1"/>
    </source>
</evidence>
<dbReference type="InterPro" id="IPR015946">
    <property type="entry name" value="KH_dom-like_a/b"/>
</dbReference>
<organism evidence="2">
    <name type="scientific">mine drainage metagenome</name>
    <dbReference type="NCBI Taxonomy" id="410659"/>
    <lineage>
        <taxon>unclassified sequences</taxon>
        <taxon>metagenomes</taxon>
        <taxon>ecological metagenomes</taxon>
    </lineage>
</organism>
<name>E6PWT3_9ZZZZ</name>